<dbReference type="Gene3D" id="1.20.1560.10">
    <property type="entry name" value="ABC transporter type 1, transmembrane domain"/>
    <property type="match status" value="1"/>
</dbReference>
<feature type="transmembrane region" description="Helical" evidence="7">
    <location>
        <begin position="129"/>
        <end position="153"/>
    </location>
</feature>
<dbReference type="InterPro" id="IPR003439">
    <property type="entry name" value="ABC_transporter-like_ATP-bd"/>
</dbReference>
<feature type="transmembrane region" description="Helical" evidence="7">
    <location>
        <begin position="159"/>
        <end position="178"/>
    </location>
</feature>
<evidence type="ECO:0000256" key="1">
    <source>
        <dbReference type="ARBA" id="ARBA00004651"/>
    </source>
</evidence>
<dbReference type="InterPro" id="IPR003593">
    <property type="entry name" value="AAA+_ATPase"/>
</dbReference>
<accession>A0ABT7QZN1</accession>
<keyword evidence="4 10" id="KW-0067">ATP-binding</keyword>
<dbReference type="EMBL" id="JAQIBD010000002">
    <property type="protein sequence ID" value="MDM5271989.1"/>
    <property type="molecule type" value="Genomic_DNA"/>
</dbReference>
<feature type="transmembrane region" description="Helical" evidence="7">
    <location>
        <begin position="53"/>
        <end position="72"/>
    </location>
</feature>
<reference evidence="10" key="1">
    <citation type="submission" date="2023-01" db="EMBL/GenBank/DDBJ databases">
        <title>Sulfurovum sp. zt1-1 genome assembly.</title>
        <authorList>
            <person name="Wang J."/>
        </authorList>
    </citation>
    <scope>NUCLEOTIDE SEQUENCE</scope>
    <source>
        <strain evidence="10">Zt1-1</strain>
    </source>
</reference>
<dbReference type="InterPro" id="IPR017871">
    <property type="entry name" value="ABC_transporter-like_CS"/>
</dbReference>
<organism evidence="10 11">
    <name type="scientific">Sulfurovum zhangzhouensis</name>
    <dbReference type="NCBI Taxonomy" id="3019067"/>
    <lineage>
        <taxon>Bacteria</taxon>
        <taxon>Pseudomonadati</taxon>
        <taxon>Campylobacterota</taxon>
        <taxon>Epsilonproteobacteria</taxon>
        <taxon>Campylobacterales</taxon>
        <taxon>Sulfurovaceae</taxon>
        <taxon>Sulfurovum</taxon>
    </lineage>
</organism>
<dbReference type="InterPro" id="IPR039421">
    <property type="entry name" value="Type_1_exporter"/>
</dbReference>
<comment type="caution">
    <text evidence="10">The sequence shown here is derived from an EMBL/GenBank/DDBJ whole genome shotgun (WGS) entry which is preliminary data.</text>
</comment>
<keyword evidence="5 7" id="KW-1133">Transmembrane helix</keyword>
<feature type="transmembrane region" description="Helical" evidence="7">
    <location>
        <begin position="20"/>
        <end position="41"/>
    </location>
</feature>
<evidence type="ECO:0000256" key="3">
    <source>
        <dbReference type="ARBA" id="ARBA00022741"/>
    </source>
</evidence>
<feature type="domain" description="ABC transporter" evidence="8">
    <location>
        <begin position="334"/>
        <end position="566"/>
    </location>
</feature>
<comment type="subcellular location">
    <subcellularLocation>
        <location evidence="1">Cell membrane</location>
        <topology evidence="1">Multi-pass membrane protein</topology>
    </subcellularLocation>
</comment>
<dbReference type="InterPro" id="IPR036640">
    <property type="entry name" value="ABC1_TM_sf"/>
</dbReference>
<dbReference type="InterPro" id="IPR027417">
    <property type="entry name" value="P-loop_NTPase"/>
</dbReference>
<evidence type="ECO:0000256" key="6">
    <source>
        <dbReference type="ARBA" id="ARBA00023136"/>
    </source>
</evidence>
<evidence type="ECO:0000256" key="7">
    <source>
        <dbReference type="SAM" id="Phobius"/>
    </source>
</evidence>
<dbReference type="PROSITE" id="PS50929">
    <property type="entry name" value="ABC_TM1F"/>
    <property type="match status" value="1"/>
</dbReference>
<gene>
    <name evidence="10" type="ORF">PGH07_07345</name>
</gene>
<dbReference type="Gene3D" id="3.40.50.300">
    <property type="entry name" value="P-loop containing nucleotide triphosphate hydrolases"/>
    <property type="match status" value="1"/>
</dbReference>
<dbReference type="Pfam" id="PF00005">
    <property type="entry name" value="ABC_tran"/>
    <property type="match status" value="1"/>
</dbReference>
<evidence type="ECO:0000259" key="8">
    <source>
        <dbReference type="PROSITE" id="PS50893"/>
    </source>
</evidence>
<dbReference type="Pfam" id="PF00664">
    <property type="entry name" value="ABC_membrane"/>
    <property type="match status" value="1"/>
</dbReference>
<feature type="domain" description="ABC transmembrane type-1" evidence="9">
    <location>
        <begin position="20"/>
        <end position="302"/>
    </location>
</feature>
<dbReference type="InterPro" id="IPR011527">
    <property type="entry name" value="ABC1_TM_dom"/>
</dbReference>
<dbReference type="RefSeq" id="WP_289413724.1">
    <property type="nucleotide sequence ID" value="NZ_JAQIBD010000002.1"/>
</dbReference>
<protein>
    <submittedName>
        <fullName evidence="10">ABC transporter ATP-binding protein</fullName>
    </submittedName>
</protein>
<dbReference type="Proteomes" id="UP001169069">
    <property type="component" value="Unassembled WGS sequence"/>
</dbReference>
<dbReference type="SUPFAM" id="SSF90123">
    <property type="entry name" value="ABC transporter transmembrane region"/>
    <property type="match status" value="1"/>
</dbReference>
<dbReference type="PANTHER" id="PTHR43394">
    <property type="entry name" value="ATP-DEPENDENT PERMEASE MDL1, MITOCHONDRIAL"/>
    <property type="match status" value="1"/>
</dbReference>
<keyword evidence="11" id="KW-1185">Reference proteome</keyword>
<feature type="transmembrane region" description="Helical" evidence="7">
    <location>
        <begin position="241"/>
        <end position="263"/>
    </location>
</feature>
<evidence type="ECO:0000313" key="10">
    <source>
        <dbReference type="EMBL" id="MDM5271989.1"/>
    </source>
</evidence>
<name>A0ABT7QZN1_9BACT</name>
<feature type="transmembrane region" description="Helical" evidence="7">
    <location>
        <begin position="269"/>
        <end position="287"/>
    </location>
</feature>
<keyword evidence="6 7" id="KW-0472">Membrane</keyword>
<dbReference type="SMART" id="SM00382">
    <property type="entry name" value="AAA"/>
    <property type="match status" value="1"/>
</dbReference>
<dbReference type="PANTHER" id="PTHR43394:SF1">
    <property type="entry name" value="ATP-BINDING CASSETTE SUB-FAMILY B MEMBER 10, MITOCHONDRIAL"/>
    <property type="match status" value="1"/>
</dbReference>
<evidence type="ECO:0000256" key="2">
    <source>
        <dbReference type="ARBA" id="ARBA00022692"/>
    </source>
</evidence>
<dbReference type="GO" id="GO:0005524">
    <property type="term" value="F:ATP binding"/>
    <property type="evidence" value="ECO:0007669"/>
    <property type="project" value="UniProtKB-KW"/>
</dbReference>
<keyword evidence="2 7" id="KW-0812">Transmembrane</keyword>
<evidence type="ECO:0000313" key="11">
    <source>
        <dbReference type="Proteomes" id="UP001169069"/>
    </source>
</evidence>
<proteinExistence type="predicted"/>
<dbReference type="CDD" id="cd18552">
    <property type="entry name" value="ABC_6TM_MsbA_like"/>
    <property type="match status" value="1"/>
</dbReference>
<dbReference type="SUPFAM" id="SSF52540">
    <property type="entry name" value="P-loop containing nucleoside triphosphate hydrolases"/>
    <property type="match status" value="1"/>
</dbReference>
<keyword evidence="3" id="KW-0547">Nucleotide-binding</keyword>
<sequence length="567" mass="63430">MKELLKQYLPYLSGYKREFFFAILGMIAVAVGTAGTAQLIKPVLDDVFINKDTYMLALMPFLLFGVFTLKGVGSYIQTYYTSYIGQDVVRKLRDNLVSHLTHLDMSFFKQIHSGEILSRTTNDISRIQAVVANIIPDLIREILTIIALTGYVIYESPKLALYFLIIMPLAIFPLSKLAKKMRRYSKSSQESTADMTSRLGEILSNIEVIKSNSTQKYEQKRFEAQNQNVFKYIMKQIKTNALTSPVMEILGSVAIGIVIFIGGTEVIEGRMSVGSFFAFAAALFMLYDPIKRLSKLYNRAQDAITANIRMNELLDTQPTITSGQTILTDTVQNISLKDVSLNYDNTPALKHISFDVQRGESIALVGDSGAGKSSLVNLLVRFYDPSSGNILINTRDYRDFTLESLHHKIAYVTQRIYIFNDSVAANVAYGEEIDEQRVVEALDKAFAMEFVDKLESGIHTQLSEGGGNLSGGQRQRIALARALYKNPDILILDEATSALDNKSEALIQQALTKLKPEMITFTVAHRLSTVEDADKILVFENGKIICSDTHDNLLNNCQVYQRLASKL</sequence>
<dbReference type="PROSITE" id="PS00211">
    <property type="entry name" value="ABC_TRANSPORTER_1"/>
    <property type="match status" value="1"/>
</dbReference>
<dbReference type="PROSITE" id="PS50893">
    <property type="entry name" value="ABC_TRANSPORTER_2"/>
    <property type="match status" value="1"/>
</dbReference>
<evidence type="ECO:0000256" key="4">
    <source>
        <dbReference type="ARBA" id="ARBA00022840"/>
    </source>
</evidence>
<evidence type="ECO:0000256" key="5">
    <source>
        <dbReference type="ARBA" id="ARBA00022989"/>
    </source>
</evidence>
<evidence type="ECO:0000259" key="9">
    <source>
        <dbReference type="PROSITE" id="PS50929"/>
    </source>
</evidence>